<protein>
    <recommendedName>
        <fullName evidence="4">Hypervirulence associated protein TUDOR domain-containing protein</fullName>
    </recommendedName>
</protein>
<reference evidence="2 3" key="1">
    <citation type="submission" date="2018-06" db="EMBL/GenBank/DDBJ databases">
        <title>A transcriptomic atlas of mushroom development highlights an independent origin of complex multicellularity.</title>
        <authorList>
            <consortium name="DOE Joint Genome Institute"/>
            <person name="Krizsan K."/>
            <person name="Almasi E."/>
            <person name="Merenyi Z."/>
            <person name="Sahu N."/>
            <person name="Viragh M."/>
            <person name="Koszo T."/>
            <person name="Mondo S."/>
            <person name="Kiss B."/>
            <person name="Balint B."/>
            <person name="Kues U."/>
            <person name="Barry K."/>
            <person name="Hegedus J.C."/>
            <person name="Henrissat B."/>
            <person name="Johnson J."/>
            <person name="Lipzen A."/>
            <person name="Ohm R."/>
            <person name="Nagy I."/>
            <person name="Pangilinan J."/>
            <person name="Yan J."/>
            <person name="Xiong Y."/>
            <person name="Grigoriev I.V."/>
            <person name="Hibbett D.S."/>
            <person name="Nagy L.G."/>
        </authorList>
    </citation>
    <scope>NUCLEOTIDE SEQUENCE [LARGE SCALE GENOMIC DNA]</scope>
    <source>
        <strain evidence="2 3">SZMC22713</strain>
    </source>
</reference>
<evidence type="ECO:0000313" key="3">
    <source>
        <dbReference type="Proteomes" id="UP000294933"/>
    </source>
</evidence>
<accession>A0A4Y7QIY1</accession>
<feature type="region of interest" description="Disordered" evidence="1">
    <location>
        <begin position="14"/>
        <end position="34"/>
    </location>
</feature>
<name>A0A4Y7QIY1_9AGAM</name>
<proteinExistence type="predicted"/>
<evidence type="ECO:0000313" key="2">
    <source>
        <dbReference type="EMBL" id="TDL27306.1"/>
    </source>
</evidence>
<feature type="compositionally biased region" description="Polar residues" evidence="1">
    <location>
        <begin position="19"/>
        <end position="34"/>
    </location>
</feature>
<evidence type="ECO:0008006" key="4">
    <source>
        <dbReference type="Google" id="ProtNLM"/>
    </source>
</evidence>
<dbReference type="OrthoDB" id="3237761at2759"/>
<dbReference type="VEuPathDB" id="FungiDB:BD410DRAFT_835602"/>
<organism evidence="2 3">
    <name type="scientific">Rickenella mellea</name>
    <dbReference type="NCBI Taxonomy" id="50990"/>
    <lineage>
        <taxon>Eukaryota</taxon>
        <taxon>Fungi</taxon>
        <taxon>Dikarya</taxon>
        <taxon>Basidiomycota</taxon>
        <taxon>Agaricomycotina</taxon>
        <taxon>Agaricomycetes</taxon>
        <taxon>Hymenochaetales</taxon>
        <taxon>Rickenellaceae</taxon>
        <taxon>Rickenella</taxon>
    </lineage>
</organism>
<keyword evidence="3" id="KW-1185">Reference proteome</keyword>
<dbReference type="Proteomes" id="UP000294933">
    <property type="component" value="Unassembled WGS sequence"/>
</dbReference>
<dbReference type="AlphaFoldDB" id="A0A4Y7QIY1"/>
<evidence type="ECO:0000256" key="1">
    <source>
        <dbReference type="SAM" id="MobiDB-lite"/>
    </source>
</evidence>
<gene>
    <name evidence="2" type="ORF">BD410DRAFT_835602</name>
</gene>
<dbReference type="EMBL" id="ML170159">
    <property type="protein sequence ID" value="TDL27306.1"/>
    <property type="molecule type" value="Genomic_DNA"/>
</dbReference>
<sequence>MSAMDAFPAGTKVSFHGANGQSCSGTVQSTSQMSDGTQIAVIKVEGRNDPVQLPVIMVHKDSQ</sequence>